<evidence type="ECO:0000313" key="2">
    <source>
        <dbReference type="Proteomes" id="UP000559027"/>
    </source>
</evidence>
<protein>
    <submittedName>
        <fullName evidence="1">Uncharacterized protein</fullName>
    </submittedName>
</protein>
<gene>
    <name evidence="1" type="ORF">D9756_010422</name>
</gene>
<evidence type="ECO:0000313" key="1">
    <source>
        <dbReference type="EMBL" id="KAF5346716.1"/>
    </source>
</evidence>
<sequence length="309" mass="35602">MSELLQTFLSRASGALLNLNLDWEEEDLLSGSTNPDLMHPTDPLLRSVLIKHPSRFRSLKMAWKLPRSYFNHLCTSFTSLVELHIKFVPNDIDKLIPATFFLQLTSLHLMSVTISVCLTLLSQSPNLMQFHCGYIVRESISDIMKRPMVMSEKLEWFDWKSPDAELSDVAVLKRSRFPQLKKLTWDALNTEYEFSQYLSDFIDFIPSKLIHLELVMKDGCANSVRRILASNPQIKKLSLIGSTLDLPPFFPPFLDCFESLPTVRALYLETDDEAFSDTTKERLRKLIRDGREVVIRAGEELVDLNSEHY</sequence>
<reference evidence="1 2" key="1">
    <citation type="journal article" date="2020" name="ISME J.">
        <title>Uncovering the hidden diversity of litter-decomposition mechanisms in mushroom-forming fungi.</title>
        <authorList>
            <person name="Floudas D."/>
            <person name="Bentzer J."/>
            <person name="Ahren D."/>
            <person name="Johansson T."/>
            <person name="Persson P."/>
            <person name="Tunlid A."/>
        </authorList>
    </citation>
    <scope>NUCLEOTIDE SEQUENCE [LARGE SCALE GENOMIC DNA]</scope>
    <source>
        <strain evidence="1 2">CBS 146.42</strain>
    </source>
</reference>
<dbReference type="Gene3D" id="3.80.10.10">
    <property type="entry name" value="Ribonuclease Inhibitor"/>
    <property type="match status" value="1"/>
</dbReference>
<organism evidence="1 2">
    <name type="scientific">Leucocoprinus leucothites</name>
    <dbReference type="NCBI Taxonomy" id="201217"/>
    <lineage>
        <taxon>Eukaryota</taxon>
        <taxon>Fungi</taxon>
        <taxon>Dikarya</taxon>
        <taxon>Basidiomycota</taxon>
        <taxon>Agaricomycotina</taxon>
        <taxon>Agaricomycetes</taxon>
        <taxon>Agaricomycetidae</taxon>
        <taxon>Agaricales</taxon>
        <taxon>Agaricineae</taxon>
        <taxon>Agaricaceae</taxon>
        <taxon>Leucocoprinus</taxon>
    </lineage>
</organism>
<keyword evidence="2" id="KW-1185">Reference proteome</keyword>
<dbReference type="EMBL" id="JAACJO010000030">
    <property type="protein sequence ID" value="KAF5346716.1"/>
    <property type="molecule type" value="Genomic_DNA"/>
</dbReference>
<proteinExistence type="predicted"/>
<dbReference type="AlphaFoldDB" id="A0A8H5CRK7"/>
<comment type="caution">
    <text evidence="1">The sequence shown here is derived from an EMBL/GenBank/DDBJ whole genome shotgun (WGS) entry which is preliminary data.</text>
</comment>
<dbReference type="InterPro" id="IPR032675">
    <property type="entry name" value="LRR_dom_sf"/>
</dbReference>
<dbReference type="SUPFAM" id="SSF52047">
    <property type="entry name" value="RNI-like"/>
    <property type="match status" value="1"/>
</dbReference>
<name>A0A8H5CRK7_9AGAR</name>
<accession>A0A8H5CRK7</accession>
<dbReference type="Proteomes" id="UP000559027">
    <property type="component" value="Unassembled WGS sequence"/>
</dbReference>